<reference evidence="3" key="2">
    <citation type="journal article" date="2021" name="PeerJ">
        <title>Extensive microbial diversity within the chicken gut microbiome revealed by metagenomics and culture.</title>
        <authorList>
            <person name="Gilroy R."/>
            <person name="Ravi A."/>
            <person name="Getino M."/>
            <person name="Pursley I."/>
            <person name="Horton D.L."/>
            <person name="Alikhan N.F."/>
            <person name="Baker D."/>
            <person name="Gharbi K."/>
            <person name="Hall N."/>
            <person name="Watson M."/>
            <person name="Adriaenssens E.M."/>
            <person name="Foster-Nyarko E."/>
            <person name="Jarju S."/>
            <person name="Secka A."/>
            <person name="Antonio M."/>
            <person name="Oren A."/>
            <person name="Chaudhuri R.R."/>
            <person name="La Ragione R."/>
            <person name="Hildebrand F."/>
            <person name="Pallen M.J."/>
        </authorList>
    </citation>
    <scope>NUCLEOTIDE SEQUENCE</scope>
    <source>
        <strain evidence="3">CHK176-22527</strain>
    </source>
</reference>
<dbReference type="InterPro" id="IPR050090">
    <property type="entry name" value="Tyrosine_recombinase_XerCD"/>
</dbReference>
<organism evidence="3 4">
    <name type="scientific">Candidatus Allocopromorpha excrementavium</name>
    <dbReference type="NCBI Taxonomy" id="2840741"/>
    <lineage>
        <taxon>Bacteria</taxon>
        <taxon>Bacillati</taxon>
        <taxon>Bacillota</taxon>
        <taxon>Clostridia</taxon>
        <taxon>Eubacteriales</taxon>
        <taxon>Eubacteriaceae</taxon>
        <taxon>Eubacteriaceae incertae sedis</taxon>
        <taxon>Candidatus Allocopromorpha</taxon>
    </lineage>
</organism>
<dbReference type="GO" id="GO:0003677">
    <property type="term" value="F:DNA binding"/>
    <property type="evidence" value="ECO:0007669"/>
    <property type="project" value="InterPro"/>
</dbReference>
<dbReference type="SUPFAM" id="SSF56349">
    <property type="entry name" value="DNA breaking-rejoining enzymes"/>
    <property type="match status" value="1"/>
</dbReference>
<keyword evidence="1" id="KW-0233">DNA recombination</keyword>
<evidence type="ECO:0000259" key="2">
    <source>
        <dbReference type="PROSITE" id="PS51898"/>
    </source>
</evidence>
<evidence type="ECO:0000256" key="1">
    <source>
        <dbReference type="ARBA" id="ARBA00023172"/>
    </source>
</evidence>
<dbReference type="AlphaFoldDB" id="A0A9D1KUD2"/>
<accession>A0A9D1KUD2</accession>
<dbReference type="PROSITE" id="PS51898">
    <property type="entry name" value="TYR_RECOMBINASE"/>
    <property type="match status" value="1"/>
</dbReference>
<dbReference type="GO" id="GO:0015074">
    <property type="term" value="P:DNA integration"/>
    <property type="evidence" value="ECO:0007669"/>
    <property type="project" value="InterPro"/>
</dbReference>
<dbReference type="PANTHER" id="PTHR30349:SF89">
    <property type="entry name" value="INTEGRASE_RECOMBINASE"/>
    <property type="match status" value="1"/>
</dbReference>
<protein>
    <submittedName>
        <fullName evidence="3">Tyrosine-type recombinase/integrase</fullName>
    </submittedName>
</protein>
<evidence type="ECO:0000313" key="4">
    <source>
        <dbReference type="Proteomes" id="UP000824159"/>
    </source>
</evidence>
<proteinExistence type="predicted"/>
<gene>
    <name evidence="3" type="ORF">IAD12_05625</name>
</gene>
<feature type="domain" description="Tyr recombinase" evidence="2">
    <location>
        <begin position="25"/>
        <end position="199"/>
    </location>
</feature>
<sequence>YFLKFSGRDECCIKQFPMQRRLFCPEEKELTKGEYVRLVRTARNRKDKRLELIIQTICSTGIRVSELKYITVEAVRLGRAAVTCKRKTREIFIPVKLRKLLKKYCEEKGIAFGAVFVTRNGKVMNRSNIWREMKDLCREAGVCPQKVFPHNLRHLFARTFYRLEKDIVKLADILGHNSINTTRIYVTETGEEHRRKMEKMRLII</sequence>
<evidence type="ECO:0000313" key="3">
    <source>
        <dbReference type="EMBL" id="HIT99711.1"/>
    </source>
</evidence>
<dbReference type="InterPro" id="IPR013762">
    <property type="entry name" value="Integrase-like_cat_sf"/>
</dbReference>
<dbReference type="Pfam" id="PF00589">
    <property type="entry name" value="Phage_integrase"/>
    <property type="match status" value="1"/>
</dbReference>
<dbReference type="PANTHER" id="PTHR30349">
    <property type="entry name" value="PHAGE INTEGRASE-RELATED"/>
    <property type="match status" value="1"/>
</dbReference>
<dbReference type="Gene3D" id="1.10.443.10">
    <property type="entry name" value="Intergrase catalytic core"/>
    <property type="match status" value="1"/>
</dbReference>
<dbReference type="EMBL" id="DVLX01000070">
    <property type="protein sequence ID" value="HIT99711.1"/>
    <property type="molecule type" value="Genomic_DNA"/>
</dbReference>
<dbReference type="InterPro" id="IPR002104">
    <property type="entry name" value="Integrase_catalytic"/>
</dbReference>
<name>A0A9D1KUD2_9FIRM</name>
<dbReference type="InterPro" id="IPR011010">
    <property type="entry name" value="DNA_brk_join_enz"/>
</dbReference>
<dbReference type="Proteomes" id="UP000824159">
    <property type="component" value="Unassembled WGS sequence"/>
</dbReference>
<reference evidence="3" key="1">
    <citation type="submission" date="2020-10" db="EMBL/GenBank/DDBJ databases">
        <authorList>
            <person name="Gilroy R."/>
        </authorList>
    </citation>
    <scope>NUCLEOTIDE SEQUENCE</scope>
    <source>
        <strain evidence="3">CHK176-22527</strain>
    </source>
</reference>
<dbReference type="GO" id="GO:0006310">
    <property type="term" value="P:DNA recombination"/>
    <property type="evidence" value="ECO:0007669"/>
    <property type="project" value="UniProtKB-KW"/>
</dbReference>
<feature type="non-terminal residue" evidence="3">
    <location>
        <position position="1"/>
    </location>
</feature>
<comment type="caution">
    <text evidence="3">The sequence shown here is derived from an EMBL/GenBank/DDBJ whole genome shotgun (WGS) entry which is preliminary data.</text>
</comment>